<dbReference type="Proteomes" id="UP000002051">
    <property type="component" value="Chromosome 4"/>
</dbReference>
<organism evidence="1 3">
    <name type="scientific">Medicago truncatula</name>
    <name type="common">Barrel medic</name>
    <name type="synonym">Medicago tribuloides</name>
    <dbReference type="NCBI Taxonomy" id="3880"/>
    <lineage>
        <taxon>Eukaryota</taxon>
        <taxon>Viridiplantae</taxon>
        <taxon>Streptophyta</taxon>
        <taxon>Embryophyta</taxon>
        <taxon>Tracheophyta</taxon>
        <taxon>Spermatophyta</taxon>
        <taxon>Magnoliopsida</taxon>
        <taxon>eudicotyledons</taxon>
        <taxon>Gunneridae</taxon>
        <taxon>Pentapetalae</taxon>
        <taxon>rosids</taxon>
        <taxon>fabids</taxon>
        <taxon>Fabales</taxon>
        <taxon>Fabaceae</taxon>
        <taxon>Papilionoideae</taxon>
        <taxon>50 kb inversion clade</taxon>
        <taxon>NPAAA clade</taxon>
        <taxon>Hologalegina</taxon>
        <taxon>IRL clade</taxon>
        <taxon>Trifolieae</taxon>
        <taxon>Medicago</taxon>
    </lineage>
</organism>
<evidence type="ECO:0000313" key="3">
    <source>
        <dbReference type="Proteomes" id="UP000002051"/>
    </source>
</evidence>
<reference evidence="1 3" key="1">
    <citation type="journal article" date="2011" name="Nature">
        <title>The Medicago genome provides insight into the evolution of rhizobial symbioses.</title>
        <authorList>
            <person name="Young N.D."/>
            <person name="Debelle F."/>
            <person name="Oldroyd G.E."/>
            <person name="Geurts R."/>
            <person name="Cannon S.B."/>
            <person name="Udvardi M.K."/>
            <person name="Benedito V.A."/>
            <person name="Mayer K.F."/>
            <person name="Gouzy J."/>
            <person name="Schoof H."/>
            <person name="Van de Peer Y."/>
            <person name="Proost S."/>
            <person name="Cook D.R."/>
            <person name="Meyers B.C."/>
            <person name="Spannagl M."/>
            <person name="Cheung F."/>
            <person name="De Mita S."/>
            <person name="Krishnakumar V."/>
            <person name="Gundlach H."/>
            <person name="Zhou S."/>
            <person name="Mudge J."/>
            <person name="Bharti A.K."/>
            <person name="Murray J.D."/>
            <person name="Naoumkina M.A."/>
            <person name="Rosen B."/>
            <person name="Silverstein K.A."/>
            <person name="Tang H."/>
            <person name="Rombauts S."/>
            <person name="Zhao P.X."/>
            <person name="Zhou P."/>
            <person name="Barbe V."/>
            <person name="Bardou P."/>
            <person name="Bechner M."/>
            <person name="Bellec A."/>
            <person name="Berger A."/>
            <person name="Berges H."/>
            <person name="Bidwell S."/>
            <person name="Bisseling T."/>
            <person name="Choisne N."/>
            <person name="Couloux A."/>
            <person name="Denny R."/>
            <person name="Deshpande S."/>
            <person name="Dai X."/>
            <person name="Doyle J.J."/>
            <person name="Dudez A.M."/>
            <person name="Farmer A.D."/>
            <person name="Fouteau S."/>
            <person name="Franken C."/>
            <person name="Gibelin C."/>
            <person name="Gish J."/>
            <person name="Goldstein S."/>
            <person name="Gonzalez A.J."/>
            <person name="Green P.J."/>
            <person name="Hallab A."/>
            <person name="Hartog M."/>
            <person name="Hua A."/>
            <person name="Humphray S.J."/>
            <person name="Jeong D.H."/>
            <person name="Jing Y."/>
            <person name="Jocker A."/>
            <person name="Kenton S.M."/>
            <person name="Kim D.J."/>
            <person name="Klee K."/>
            <person name="Lai H."/>
            <person name="Lang C."/>
            <person name="Lin S."/>
            <person name="Macmil S.L."/>
            <person name="Magdelenat G."/>
            <person name="Matthews L."/>
            <person name="McCorrison J."/>
            <person name="Monaghan E.L."/>
            <person name="Mun J.H."/>
            <person name="Najar F.Z."/>
            <person name="Nicholson C."/>
            <person name="Noirot C."/>
            <person name="O'Bleness M."/>
            <person name="Paule C.R."/>
            <person name="Poulain J."/>
            <person name="Prion F."/>
            <person name="Qin B."/>
            <person name="Qu C."/>
            <person name="Retzel E.F."/>
            <person name="Riddle C."/>
            <person name="Sallet E."/>
            <person name="Samain S."/>
            <person name="Samson N."/>
            <person name="Sanders I."/>
            <person name="Saurat O."/>
            <person name="Scarpelli C."/>
            <person name="Schiex T."/>
            <person name="Segurens B."/>
            <person name="Severin A.J."/>
            <person name="Sherrier D.J."/>
            <person name="Shi R."/>
            <person name="Sims S."/>
            <person name="Singer S.R."/>
            <person name="Sinharoy S."/>
            <person name="Sterck L."/>
            <person name="Viollet A."/>
            <person name="Wang B.B."/>
            <person name="Wang K."/>
            <person name="Wang M."/>
            <person name="Wang X."/>
            <person name="Warfsmann J."/>
            <person name="Weissenbach J."/>
            <person name="White D.D."/>
            <person name="White J.D."/>
            <person name="Wiley G.B."/>
            <person name="Wincker P."/>
            <person name="Xing Y."/>
            <person name="Yang L."/>
            <person name="Yao Z."/>
            <person name="Ying F."/>
            <person name="Zhai J."/>
            <person name="Zhou L."/>
            <person name="Zuber A."/>
            <person name="Denarie J."/>
            <person name="Dixon R.A."/>
            <person name="May G.D."/>
            <person name="Schwartz D.C."/>
            <person name="Rogers J."/>
            <person name="Quetier F."/>
            <person name="Town C.D."/>
            <person name="Roe B.A."/>
        </authorList>
    </citation>
    <scope>NUCLEOTIDE SEQUENCE [LARGE SCALE GENOMIC DNA]</scope>
    <source>
        <strain evidence="1">A17</strain>
        <strain evidence="2 3">cv. Jemalong A17</strain>
    </source>
</reference>
<evidence type="ECO:0000313" key="2">
    <source>
        <dbReference type="EnsemblPlants" id="AES87507"/>
    </source>
</evidence>
<gene>
    <name evidence="1" type="ordered locus">MTR_4g028380</name>
</gene>
<dbReference type="AlphaFoldDB" id="G7JID1"/>
<accession>G7JID1</accession>
<name>G7JID1_MEDTR</name>
<evidence type="ECO:0000313" key="1">
    <source>
        <dbReference type="EMBL" id="AES87507.1"/>
    </source>
</evidence>
<keyword evidence="3" id="KW-1185">Reference proteome</keyword>
<reference evidence="1 3" key="2">
    <citation type="journal article" date="2014" name="BMC Genomics">
        <title>An improved genome release (version Mt4.0) for the model legume Medicago truncatula.</title>
        <authorList>
            <person name="Tang H."/>
            <person name="Krishnakumar V."/>
            <person name="Bidwell S."/>
            <person name="Rosen B."/>
            <person name="Chan A."/>
            <person name="Zhou S."/>
            <person name="Gentzbittel L."/>
            <person name="Childs K.L."/>
            <person name="Yandell M."/>
            <person name="Gundlach H."/>
            <person name="Mayer K.F."/>
            <person name="Schwartz D.C."/>
            <person name="Town C.D."/>
        </authorList>
    </citation>
    <scope>GENOME REANNOTATION</scope>
    <source>
        <strain evidence="2 3">cv. Jemalong A17</strain>
    </source>
</reference>
<dbReference type="EMBL" id="CM001220">
    <property type="protein sequence ID" value="AES87507.1"/>
    <property type="molecule type" value="Genomic_DNA"/>
</dbReference>
<dbReference type="HOGENOM" id="CLU_1386026_0_0_1"/>
<dbReference type="EnsemblPlants" id="AES87507">
    <property type="protein sequence ID" value="AES87507"/>
    <property type="gene ID" value="MTR_4g028380"/>
</dbReference>
<sequence length="197" mass="22277">MHKPRNSFWCIKISLCTITAPLDLMIMTVCTTMNFVVCCVTVCTGNVKSGSDGGTSEPLTGSKVNLVITDHCMPGMRDYELLKKIKVSLKVSIFACGCFVTNYLRNKFWRIEVFYPEACLCVFDCGQVEEARHLVISCNILGSMWPLLGSWFGFEGANYQDISDHFSQFIFSTGGLKSRRSFLHLVWLLSVRILWNE</sequence>
<dbReference type="PaxDb" id="3880-AES87507"/>
<protein>
    <submittedName>
        <fullName evidence="1 2">Uncharacterized protein</fullName>
    </submittedName>
</protein>
<proteinExistence type="predicted"/>
<reference evidence="2" key="3">
    <citation type="submission" date="2015-04" db="UniProtKB">
        <authorList>
            <consortium name="EnsemblPlants"/>
        </authorList>
    </citation>
    <scope>IDENTIFICATION</scope>
    <source>
        <strain evidence="2">cv. Jemalong A17</strain>
    </source>
</reference>